<dbReference type="EMBL" id="JAPNTZ010000001">
    <property type="protein sequence ID" value="MCY1137112.1"/>
    <property type="molecule type" value="Genomic_DNA"/>
</dbReference>
<sequence length="729" mass="80504">MKLTTLALNNYRSITTTAMNDCSSLNVLIGRNNSGKSNLLSALVFFFRHINPESGLAEIARSRNNFYTTTSSAAEHALVSATFRLSAAEQVQLAEEIANEAPQVRNTLDGLTSFVNLRIKLHLIRSLSVAYIESIYLSDPEAESERSLLGVSAASAAELAKQHFDVRKIQSAIDGLKKAVERANADAERFASADREGVRSLLLNRVLEEVPQGERAELRSRLSVSPPSKWRTEIEEVQAAYVERLQAEKSRELRNSLDTFAGAANTLPGYIKNLLQRVRDIKVLYLNEQRMPVGPREAAQLLLLKVRRGGTNELQTIQSTVAGLLGVQIDAFESGETGARIAGREATAEMDVDNFLVQVNGSGVREALRLILDVRFNSPDILLVEEPEVHLHPALELNMLQFLSQQSTTAQVFLTTHSTNFLDAADTSNIYLVTRGDSTSVRQLTQDESEAEIPKELGLRLSSVFMYDRLVFVEGPSDEAILREFAFKLGLNLSKRSIGFVSMGGARNSAHFANSSTMELLSRRQVRSWFVIDRDERSESEVERLLRMSPETATLHVLARRELENFLLDEEALAAFISLKSSGRAAPDPAEISQVLNEVAEELRDVAVGKAIAQRFCAPLYFDRSQLGAAGGRAAAVALEQLSRMNERISEMIGQVDVEAAEIAADIDAKWALIKFNIIPGTELLDAVLKRYNLRYRKDRDGAAIASLIAEGKVDPSVAELLRSIVYAE</sequence>
<evidence type="ECO:0000313" key="4">
    <source>
        <dbReference type="Proteomes" id="UP001151002"/>
    </source>
</evidence>
<dbReference type="Pfam" id="PF13175">
    <property type="entry name" value="AAA_15"/>
    <property type="match status" value="1"/>
</dbReference>
<comment type="caution">
    <text evidence="3">The sequence shown here is derived from an EMBL/GenBank/DDBJ whole genome shotgun (WGS) entry which is preliminary data.</text>
</comment>
<dbReference type="InterPro" id="IPR034139">
    <property type="entry name" value="TOPRIM_OLD"/>
</dbReference>
<proteinExistence type="predicted"/>
<dbReference type="InterPro" id="IPR027417">
    <property type="entry name" value="P-loop_NTPase"/>
</dbReference>
<dbReference type="InterPro" id="IPR051396">
    <property type="entry name" value="Bact_Antivir_Def_Nuclease"/>
</dbReference>
<dbReference type="Gene3D" id="3.40.50.300">
    <property type="entry name" value="P-loop containing nucleotide triphosphate hydrolases"/>
    <property type="match status" value="1"/>
</dbReference>
<protein>
    <submittedName>
        <fullName evidence="3">AAA family ATPase</fullName>
    </submittedName>
</protein>
<keyword evidence="4" id="KW-1185">Reference proteome</keyword>
<dbReference type="Proteomes" id="UP001151002">
    <property type="component" value="Unassembled WGS sequence"/>
</dbReference>
<organism evidence="3 4">
    <name type="scientific">Paractinoplanes pyxinae</name>
    <dbReference type="NCBI Taxonomy" id="2997416"/>
    <lineage>
        <taxon>Bacteria</taxon>
        <taxon>Bacillati</taxon>
        <taxon>Actinomycetota</taxon>
        <taxon>Actinomycetes</taxon>
        <taxon>Micromonosporales</taxon>
        <taxon>Micromonosporaceae</taxon>
        <taxon>Paractinoplanes</taxon>
    </lineage>
</organism>
<dbReference type="Pfam" id="PF20469">
    <property type="entry name" value="OLD-like_TOPRIM"/>
    <property type="match status" value="1"/>
</dbReference>
<feature type="domain" description="OLD protein-like TOPRIM" evidence="2">
    <location>
        <begin position="465"/>
        <end position="514"/>
    </location>
</feature>
<evidence type="ECO:0000313" key="3">
    <source>
        <dbReference type="EMBL" id="MCY1137112.1"/>
    </source>
</evidence>
<dbReference type="SUPFAM" id="SSF52540">
    <property type="entry name" value="P-loop containing nucleoside triphosphate hydrolases"/>
    <property type="match status" value="1"/>
</dbReference>
<dbReference type="PANTHER" id="PTHR43581">
    <property type="entry name" value="ATP/GTP PHOSPHATASE"/>
    <property type="match status" value="1"/>
</dbReference>
<dbReference type="InterPro" id="IPR041685">
    <property type="entry name" value="AAA_GajA/Old/RecF-like"/>
</dbReference>
<evidence type="ECO:0000259" key="1">
    <source>
        <dbReference type="Pfam" id="PF13175"/>
    </source>
</evidence>
<evidence type="ECO:0000259" key="2">
    <source>
        <dbReference type="Pfam" id="PF20469"/>
    </source>
</evidence>
<dbReference type="RefSeq" id="WP_267560929.1">
    <property type="nucleotide sequence ID" value="NZ_JAPNTZ010000001.1"/>
</dbReference>
<reference evidence="3" key="1">
    <citation type="submission" date="2022-11" db="EMBL/GenBank/DDBJ databases">
        <authorList>
            <person name="Somphong A."/>
            <person name="Phongsopitanun W."/>
        </authorList>
    </citation>
    <scope>NUCLEOTIDE SEQUENCE</scope>
    <source>
        <strain evidence="3">Pm04-4</strain>
    </source>
</reference>
<gene>
    <name evidence="3" type="ORF">OWR29_03815</name>
</gene>
<name>A0ABT4ATG4_9ACTN</name>
<feature type="domain" description="Endonuclease GajA/Old nuclease/RecF-like AAA" evidence="1">
    <location>
        <begin position="1"/>
        <end position="421"/>
    </location>
</feature>
<accession>A0ABT4ATG4</accession>
<dbReference type="PANTHER" id="PTHR43581:SF4">
    <property type="entry name" value="ATP_GTP PHOSPHATASE"/>
    <property type="match status" value="1"/>
</dbReference>